<accession>T1JUQ9</accession>
<protein>
    <submittedName>
        <fullName evidence="1">Uncharacterized protein</fullName>
    </submittedName>
</protein>
<keyword evidence="2" id="KW-1185">Reference proteome</keyword>
<dbReference type="AlphaFoldDB" id="T1JUQ9"/>
<evidence type="ECO:0000313" key="2">
    <source>
        <dbReference type="Proteomes" id="UP000015104"/>
    </source>
</evidence>
<reference evidence="2" key="1">
    <citation type="submission" date="2011-08" db="EMBL/GenBank/DDBJ databases">
        <authorList>
            <person name="Rombauts S."/>
        </authorList>
    </citation>
    <scope>NUCLEOTIDE SEQUENCE</scope>
    <source>
        <strain evidence="2">London</strain>
    </source>
</reference>
<organism evidence="1 2">
    <name type="scientific">Tetranychus urticae</name>
    <name type="common">Two-spotted spider mite</name>
    <dbReference type="NCBI Taxonomy" id="32264"/>
    <lineage>
        <taxon>Eukaryota</taxon>
        <taxon>Metazoa</taxon>
        <taxon>Ecdysozoa</taxon>
        <taxon>Arthropoda</taxon>
        <taxon>Chelicerata</taxon>
        <taxon>Arachnida</taxon>
        <taxon>Acari</taxon>
        <taxon>Acariformes</taxon>
        <taxon>Trombidiformes</taxon>
        <taxon>Prostigmata</taxon>
        <taxon>Eleutherengona</taxon>
        <taxon>Raphignathae</taxon>
        <taxon>Tetranychoidea</taxon>
        <taxon>Tetranychidae</taxon>
        <taxon>Tetranychus</taxon>
    </lineage>
</organism>
<dbReference type="EnsemblMetazoa" id="tetur02g01840.1">
    <property type="protein sequence ID" value="tetur02g01840.1"/>
    <property type="gene ID" value="tetur02g01840"/>
</dbReference>
<sequence length="102" mass="12201">MGTAIFVYLDKNNLHKVDGRKVTTNKINKVIYFLSNLHQYSFHPKLNLNNDLQKQFGFILVVNKFLHFPMANKQRMARKVWMKHFPWKCLFKVFLTLASQKE</sequence>
<dbReference type="HOGENOM" id="CLU_2280924_0_0_1"/>
<dbReference type="EMBL" id="CAEY01000780">
    <property type="status" value="NOT_ANNOTATED_CDS"/>
    <property type="molecule type" value="Genomic_DNA"/>
</dbReference>
<proteinExistence type="predicted"/>
<name>T1JUQ9_TETUR</name>
<reference evidence="1" key="2">
    <citation type="submission" date="2015-06" db="UniProtKB">
        <authorList>
            <consortium name="EnsemblMetazoa"/>
        </authorList>
    </citation>
    <scope>IDENTIFICATION</scope>
</reference>
<evidence type="ECO:0000313" key="1">
    <source>
        <dbReference type="EnsemblMetazoa" id="tetur02g01840.1"/>
    </source>
</evidence>
<dbReference type="Proteomes" id="UP000015104">
    <property type="component" value="Unassembled WGS sequence"/>
</dbReference>